<dbReference type="Pfam" id="PF13411">
    <property type="entry name" value="MerR_1"/>
    <property type="match status" value="1"/>
</dbReference>
<feature type="domain" description="HTH merR-type" evidence="3">
    <location>
        <begin position="4"/>
        <end position="71"/>
    </location>
</feature>
<gene>
    <name evidence="4" type="ORF">JZ786_22765</name>
</gene>
<dbReference type="AlphaFoldDB" id="A0A9X7VY59"/>
<dbReference type="InterPro" id="IPR047057">
    <property type="entry name" value="MerR_fam"/>
</dbReference>
<proteinExistence type="predicted"/>
<dbReference type="SUPFAM" id="SSF46955">
    <property type="entry name" value="Putative DNA-binding domain"/>
    <property type="match status" value="1"/>
</dbReference>
<keyword evidence="5" id="KW-1185">Reference proteome</keyword>
<dbReference type="PANTHER" id="PTHR30204">
    <property type="entry name" value="REDOX-CYCLING DRUG-SENSING TRANSCRIPTIONAL ACTIVATOR SOXR"/>
    <property type="match status" value="1"/>
</dbReference>
<dbReference type="Gene3D" id="1.10.1660.10">
    <property type="match status" value="1"/>
</dbReference>
<dbReference type="GO" id="GO:0003677">
    <property type="term" value="F:DNA binding"/>
    <property type="evidence" value="ECO:0007669"/>
    <property type="project" value="UniProtKB-KW"/>
</dbReference>
<dbReference type="GO" id="GO:0003700">
    <property type="term" value="F:DNA-binding transcription factor activity"/>
    <property type="evidence" value="ECO:0007669"/>
    <property type="project" value="InterPro"/>
</dbReference>
<feature type="coiled-coil region" evidence="2">
    <location>
        <begin position="79"/>
        <end position="123"/>
    </location>
</feature>
<dbReference type="EMBL" id="CP071182">
    <property type="protein sequence ID" value="QSO47184.1"/>
    <property type="molecule type" value="Genomic_DNA"/>
</dbReference>
<organism evidence="4 5">
    <name type="scientific">Alicyclobacillus mengziensis</name>
    <dbReference type="NCBI Taxonomy" id="2931921"/>
    <lineage>
        <taxon>Bacteria</taxon>
        <taxon>Bacillati</taxon>
        <taxon>Bacillota</taxon>
        <taxon>Bacilli</taxon>
        <taxon>Bacillales</taxon>
        <taxon>Alicyclobacillaceae</taxon>
        <taxon>Alicyclobacillus</taxon>
    </lineage>
</organism>
<keyword evidence="2" id="KW-0175">Coiled coil</keyword>
<keyword evidence="1" id="KW-0238">DNA-binding</keyword>
<name>A0A9X7VY59_9BACL</name>
<dbReference type="PANTHER" id="PTHR30204:SF58">
    <property type="entry name" value="HTH-TYPE TRANSCRIPTIONAL REGULATOR YFMP"/>
    <property type="match status" value="1"/>
</dbReference>
<protein>
    <submittedName>
        <fullName evidence="4">MerR family transcriptional regulator</fullName>
    </submittedName>
</protein>
<dbReference type="InterPro" id="IPR000551">
    <property type="entry name" value="MerR-type_HTH_dom"/>
</dbReference>
<dbReference type="RefSeq" id="WP_206656542.1">
    <property type="nucleotide sequence ID" value="NZ_CP071182.1"/>
</dbReference>
<dbReference type="SMART" id="SM00422">
    <property type="entry name" value="HTH_MERR"/>
    <property type="match status" value="1"/>
</dbReference>
<evidence type="ECO:0000259" key="3">
    <source>
        <dbReference type="PROSITE" id="PS50937"/>
    </source>
</evidence>
<dbReference type="Proteomes" id="UP000663505">
    <property type="component" value="Chromosome"/>
</dbReference>
<evidence type="ECO:0000313" key="5">
    <source>
        <dbReference type="Proteomes" id="UP000663505"/>
    </source>
</evidence>
<dbReference type="KEGG" id="afx:JZ786_22765"/>
<dbReference type="InterPro" id="IPR009061">
    <property type="entry name" value="DNA-bd_dom_put_sf"/>
</dbReference>
<sequence length="148" mass="17662">MRHLYTISELTQMFDITTRTLRYYEEIGLILPKRRGTQRLYSQADRARIQLILRARRLGFGLEEIRELLELYDTDPANVTHLEDVLNRGNRKIREVEKQLDDLEALRAELLDVRDRILQALDERQTEAAESHPVNPQLRERRAQWLIK</sequence>
<reference evidence="4 5" key="1">
    <citation type="submission" date="2021-02" db="EMBL/GenBank/DDBJ databases">
        <title>Alicyclobacillus curvatus sp. nov. and Alicyclobacillus mengziensis sp. nov., two acidophilic bacteria isolated from acid mine drainage.</title>
        <authorList>
            <person name="Huang Y."/>
        </authorList>
    </citation>
    <scope>NUCLEOTIDE SEQUENCE [LARGE SCALE GENOMIC DNA]</scope>
    <source>
        <strain evidence="4 5">S30H14</strain>
    </source>
</reference>
<evidence type="ECO:0000313" key="4">
    <source>
        <dbReference type="EMBL" id="QSO47184.1"/>
    </source>
</evidence>
<evidence type="ECO:0000256" key="1">
    <source>
        <dbReference type="ARBA" id="ARBA00023125"/>
    </source>
</evidence>
<evidence type="ECO:0000256" key="2">
    <source>
        <dbReference type="SAM" id="Coils"/>
    </source>
</evidence>
<dbReference type="PROSITE" id="PS50937">
    <property type="entry name" value="HTH_MERR_2"/>
    <property type="match status" value="1"/>
</dbReference>
<accession>A0A9X7VY59</accession>